<dbReference type="SUPFAM" id="SSF56281">
    <property type="entry name" value="Metallo-hydrolase/oxidoreductase"/>
    <property type="match status" value="1"/>
</dbReference>
<proteinExistence type="predicted"/>
<name>A0AB39BR53_9BACI</name>
<dbReference type="PANTHER" id="PTHR46018:SF4">
    <property type="entry name" value="METALLO-HYDROLASE YHFI-RELATED"/>
    <property type="match status" value="1"/>
</dbReference>
<accession>A0AB39BR53</accession>
<organism evidence="3">
    <name type="scientific">Alkalihalophilus sp. As8PL</name>
    <dbReference type="NCBI Taxonomy" id="3237103"/>
    <lineage>
        <taxon>Bacteria</taxon>
        <taxon>Bacillati</taxon>
        <taxon>Bacillota</taxon>
        <taxon>Bacilli</taxon>
        <taxon>Bacillales</taxon>
        <taxon>Bacillaceae</taxon>
        <taxon>Alkalihalophilus</taxon>
    </lineage>
</organism>
<dbReference type="SMART" id="SM00849">
    <property type="entry name" value="Lactamase_B"/>
    <property type="match status" value="1"/>
</dbReference>
<evidence type="ECO:0000259" key="2">
    <source>
        <dbReference type="SMART" id="SM00849"/>
    </source>
</evidence>
<reference evidence="3" key="1">
    <citation type="submission" date="2024-07" db="EMBL/GenBank/DDBJ databases">
        <title>Identification and characteristics of an arsenic-resistant bacterial isolate, which belongs to a novel species.</title>
        <authorList>
            <person name="Juszczyk A."/>
            <person name="Kowalczyk A."/>
            <person name="Was K."/>
            <person name="Kosowicz W."/>
            <person name="Budzyn A."/>
            <person name="Latowski D."/>
        </authorList>
    </citation>
    <scope>NUCLEOTIDE SEQUENCE</scope>
    <source>
        <strain evidence="3">As8PL</strain>
    </source>
</reference>
<dbReference type="PANTHER" id="PTHR46018">
    <property type="entry name" value="ZINC PHOSPHODIESTERASE ELAC PROTEIN 1"/>
    <property type="match status" value="1"/>
</dbReference>
<evidence type="ECO:0000313" key="3">
    <source>
        <dbReference type="EMBL" id="XDI36199.1"/>
    </source>
</evidence>
<feature type="domain" description="Metallo-beta-lactamase" evidence="2">
    <location>
        <begin position="18"/>
        <end position="211"/>
    </location>
</feature>
<dbReference type="AlphaFoldDB" id="A0AB39BR53"/>
<dbReference type="InterPro" id="IPR001279">
    <property type="entry name" value="Metallo-B-lactamas"/>
</dbReference>
<dbReference type="Pfam" id="PF00753">
    <property type="entry name" value="Lactamase_B"/>
    <property type="match status" value="1"/>
</dbReference>
<dbReference type="InterPro" id="IPR036866">
    <property type="entry name" value="RibonucZ/Hydroxyglut_hydro"/>
</dbReference>
<evidence type="ECO:0000256" key="1">
    <source>
        <dbReference type="ARBA" id="ARBA00022833"/>
    </source>
</evidence>
<gene>
    <name evidence="3" type="ORF">AB3N04_16035</name>
</gene>
<dbReference type="RefSeq" id="WP_368503670.1">
    <property type="nucleotide sequence ID" value="NZ_CP162551.1"/>
</dbReference>
<sequence>MKVTVVGFWHAYPEVGEATSGYLLEHNDTKLLLDCGSGVLSCVQKYCDVNDLDGIVLSHYHHDHFADIGPFQYARIINKGMGKNKKEFTIYGHQEDTASFNKLAYKDLVNSYAYEEGKPLHIGPFTFTFKKTHHPVPCYAMKVECEGKAIVYTGDSSYFEGLADFARGSDLVIAECSGYKNDHVAQYGHMNSTDIGKLARVSDVNQIVLSHLPHHGNHEKLKKEAEQEYCGEVTIAKSGLAFIL</sequence>
<dbReference type="Gene3D" id="3.60.15.10">
    <property type="entry name" value="Ribonuclease Z/Hydroxyacylglutathione hydrolase-like"/>
    <property type="match status" value="1"/>
</dbReference>
<keyword evidence="1" id="KW-0862">Zinc</keyword>
<dbReference type="EMBL" id="CP162551">
    <property type="protein sequence ID" value="XDI36199.1"/>
    <property type="molecule type" value="Genomic_DNA"/>
</dbReference>
<dbReference type="GO" id="GO:0042781">
    <property type="term" value="F:3'-tRNA processing endoribonuclease activity"/>
    <property type="evidence" value="ECO:0007669"/>
    <property type="project" value="TreeGrafter"/>
</dbReference>
<protein>
    <submittedName>
        <fullName evidence="3">MBL fold metallo-hydrolase</fullName>
    </submittedName>
</protein>
<dbReference type="CDD" id="cd07716">
    <property type="entry name" value="RNaseZ_short-form-like_MBL-fold"/>
    <property type="match status" value="1"/>
</dbReference>